<dbReference type="EMBL" id="RJJD01000011">
    <property type="protein sequence ID" value="RNI24534.1"/>
    <property type="molecule type" value="Genomic_DNA"/>
</dbReference>
<organism evidence="2 3">
    <name type="scientific">Rufibacter latericius</name>
    <dbReference type="NCBI Taxonomy" id="2487040"/>
    <lineage>
        <taxon>Bacteria</taxon>
        <taxon>Pseudomonadati</taxon>
        <taxon>Bacteroidota</taxon>
        <taxon>Cytophagia</taxon>
        <taxon>Cytophagales</taxon>
        <taxon>Hymenobacteraceae</taxon>
        <taxon>Rufibacter</taxon>
    </lineage>
</organism>
<keyword evidence="1" id="KW-0812">Transmembrane</keyword>
<gene>
    <name evidence="2" type="ORF">EFB08_16605</name>
</gene>
<feature type="transmembrane region" description="Helical" evidence="1">
    <location>
        <begin position="56"/>
        <end position="73"/>
    </location>
</feature>
<feature type="transmembrane region" description="Helical" evidence="1">
    <location>
        <begin position="78"/>
        <end position="96"/>
    </location>
</feature>
<feature type="transmembrane region" description="Helical" evidence="1">
    <location>
        <begin position="108"/>
        <end position="128"/>
    </location>
</feature>
<keyword evidence="1" id="KW-1133">Transmembrane helix</keyword>
<evidence type="ECO:0000256" key="1">
    <source>
        <dbReference type="SAM" id="Phobius"/>
    </source>
</evidence>
<dbReference type="Proteomes" id="UP000272117">
    <property type="component" value="Unassembled WGS sequence"/>
</dbReference>
<keyword evidence="3" id="KW-1185">Reference proteome</keyword>
<proteinExistence type="predicted"/>
<keyword evidence="1" id="KW-0472">Membrane</keyword>
<reference evidence="2 3" key="1">
    <citation type="submission" date="2018-11" db="EMBL/GenBank/DDBJ databases">
        <title>Rufibacter latericius sp. nov., isolated from water in Baiyang Lake.</title>
        <authorList>
            <person name="Yang Y."/>
        </authorList>
    </citation>
    <scope>NUCLEOTIDE SEQUENCE [LARGE SCALE GENOMIC DNA]</scope>
    <source>
        <strain evidence="2 3">R-22-1c-1</strain>
    </source>
</reference>
<sequence length="135" mass="14574">METSIQNTGRVQQVLTYTYGLVPIIAGVDKFTNLLTNWSDYLSPFVTNLLPFPPETFMAIVGVIEIVAGLLVFIRPYIGAYVVMGWLIAIALTLILGGHHLDVAVRDLVMAVGAFALAKLSVPAGFSLPSRARIA</sequence>
<dbReference type="AlphaFoldDB" id="A0A3M9MGB9"/>
<comment type="caution">
    <text evidence="2">The sequence shown here is derived from an EMBL/GenBank/DDBJ whole genome shotgun (WGS) entry which is preliminary data.</text>
</comment>
<protein>
    <recommendedName>
        <fullName evidence="4">DoxX family membrane protein</fullName>
    </recommendedName>
</protein>
<dbReference type="OrthoDB" id="119681at2"/>
<accession>A0A3M9MGB9</accession>
<name>A0A3M9MGB9_9BACT</name>
<evidence type="ECO:0008006" key="4">
    <source>
        <dbReference type="Google" id="ProtNLM"/>
    </source>
</evidence>
<evidence type="ECO:0000313" key="3">
    <source>
        <dbReference type="Proteomes" id="UP000272117"/>
    </source>
</evidence>
<dbReference type="RefSeq" id="WP_123128093.1">
    <property type="nucleotide sequence ID" value="NZ_RJJD01000011.1"/>
</dbReference>
<evidence type="ECO:0000313" key="2">
    <source>
        <dbReference type="EMBL" id="RNI24534.1"/>
    </source>
</evidence>